<dbReference type="PROSITE" id="PS00022">
    <property type="entry name" value="EGF_1"/>
    <property type="match status" value="1"/>
</dbReference>
<accession>A0A6A4VZU9</accession>
<dbReference type="Gene3D" id="2.10.25.10">
    <property type="entry name" value="Laminin"/>
    <property type="match status" value="1"/>
</dbReference>
<sequence>MPGKPHDGPPRPITAELRVILENREDLGPEWAEYQPPIIVLTITSGSGLVVRLHAFPVDQDRSEDESPAGRRRALSVTVSVRSHDAGRSVERWAELLPPLLEDRCQVAALSQSPAEQGGLQCAESCVAGGGCIQQGEEVVNDHRPNEWVPRVTSVGQQGLCDLASASCVAISIRGRHLWPSVGLRCRVRQGEQAWNIAPATYRSAEEVQCHLPVASVRRLRHTADVVPWTIQHGLCVEDSRGAICVCHPGYIGTHCQIRETPPDFITLAEEMGDEAIYAPREALDFRYR</sequence>
<protein>
    <recommendedName>
        <fullName evidence="1 2">EGF-like domain-containing protein</fullName>
    </recommendedName>
</protein>
<evidence type="ECO:0000259" key="2">
    <source>
        <dbReference type="PROSITE" id="PS01186"/>
    </source>
</evidence>
<gene>
    <name evidence="3" type="ORF">FJT64_006186</name>
</gene>
<dbReference type="AlphaFoldDB" id="A0A6A4VZU9"/>
<evidence type="ECO:0000259" key="1">
    <source>
        <dbReference type="PROSITE" id="PS00022"/>
    </source>
</evidence>
<evidence type="ECO:0000313" key="3">
    <source>
        <dbReference type="EMBL" id="KAF0296362.1"/>
    </source>
</evidence>
<organism evidence="3 4">
    <name type="scientific">Amphibalanus amphitrite</name>
    <name type="common">Striped barnacle</name>
    <name type="synonym">Balanus amphitrite</name>
    <dbReference type="NCBI Taxonomy" id="1232801"/>
    <lineage>
        <taxon>Eukaryota</taxon>
        <taxon>Metazoa</taxon>
        <taxon>Ecdysozoa</taxon>
        <taxon>Arthropoda</taxon>
        <taxon>Crustacea</taxon>
        <taxon>Multicrustacea</taxon>
        <taxon>Cirripedia</taxon>
        <taxon>Thoracica</taxon>
        <taxon>Thoracicalcarea</taxon>
        <taxon>Balanomorpha</taxon>
        <taxon>Balanoidea</taxon>
        <taxon>Balanidae</taxon>
        <taxon>Amphibalaninae</taxon>
        <taxon>Amphibalanus</taxon>
    </lineage>
</organism>
<feature type="domain" description="EGF-like" evidence="1 2">
    <location>
        <begin position="245"/>
        <end position="256"/>
    </location>
</feature>
<name>A0A6A4VZU9_AMPAM</name>
<dbReference type="PROSITE" id="PS01186">
    <property type="entry name" value="EGF_2"/>
    <property type="match status" value="1"/>
</dbReference>
<evidence type="ECO:0000313" key="4">
    <source>
        <dbReference type="Proteomes" id="UP000440578"/>
    </source>
</evidence>
<dbReference type="EMBL" id="VIIS01001570">
    <property type="protein sequence ID" value="KAF0296362.1"/>
    <property type="molecule type" value="Genomic_DNA"/>
</dbReference>
<reference evidence="3 4" key="1">
    <citation type="submission" date="2019-07" db="EMBL/GenBank/DDBJ databases">
        <title>Draft genome assembly of a fouling barnacle, Amphibalanus amphitrite (Darwin, 1854): The first reference genome for Thecostraca.</title>
        <authorList>
            <person name="Kim W."/>
        </authorList>
    </citation>
    <scope>NUCLEOTIDE SEQUENCE [LARGE SCALE GENOMIC DNA]</scope>
    <source>
        <strain evidence="3">SNU_AA5</strain>
        <tissue evidence="3">Soma without cirri and trophi</tissue>
    </source>
</reference>
<keyword evidence="4" id="KW-1185">Reference proteome</keyword>
<dbReference type="InterPro" id="IPR000742">
    <property type="entry name" value="EGF"/>
</dbReference>
<comment type="caution">
    <text evidence="3">The sequence shown here is derived from an EMBL/GenBank/DDBJ whole genome shotgun (WGS) entry which is preliminary data.</text>
</comment>
<dbReference type="OrthoDB" id="382013at2759"/>
<dbReference type="SUPFAM" id="SSF57196">
    <property type="entry name" value="EGF/Laminin"/>
    <property type="match status" value="1"/>
</dbReference>
<dbReference type="Proteomes" id="UP000440578">
    <property type="component" value="Unassembled WGS sequence"/>
</dbReference>
<proteinExistence type="predicted"/>